<evidence type="ECO:0000313" key="6">
    <source>
        <dbReference type="Proteomes" id="UP000066284"/>
    </source>
</evidence>
<name>A0A0S4KSP3_9BACT</name>
<dbReference type="KEGG" id="nio:NITINOP_1358"/>
<gene>
    <name evidence="5" type="ORF">NITINOP_1358</name>
</gene>
<evidence type="ECO:0000313" key="5">
    <source>
        <dbReference type="EMBL" id="CUQ66333.1"/>
    </source>
</evidence>
<dbReference type="AlphaFoldDB" id="A0A0S4KSP3"/>
<dbReference type="RefSeq" id="WP_062484320.1">
    <property type="nucleotide sequence ID" value="NZ_LN885086.1"/>
</dbReference>
<dbReference type="InterPro" id="IPR001690">
    <property type="entry name" value="Autoind_synthase"/>
</dbReference>
<dbReference type="GO" id="GO:0016740">
    <property type="term" value="F:transferase activity"/>
    <property type="evidence" value="ECO:0007669"/>
    <property type="project" value="UniProtKB-KW"/>
</dbReference>
<dbReference type="SUPFAM" id="SSF55729">
    <property type="entry name" value="Acyl-CoA N-acyltransferases (Nat)"/>
    <property type="match status" value="1"/>
</dbReference>
<dbReference type="Gene3D" id="3.40.630.30">
    <property type="match status" value="1"/>
</dbReference>
<protein>
    <submittedName>
        <fullName evidence="5">N-acyl-L-homoserine lactone synthase (Modular protein)</fullName>
    </submittedName>
</protein>
<dbReference type="STRING" id="1715989.NITINOP_1358"/>
<evidence type="ECO:0000256" key="2">
    <source>
        <dbReference type="ARBA" id="ARBA00022679"/>
    </source>
</evidence>
<sequence length="256" mass="28940">MRESALVEEKELSFYEGEWLVKTLTDEEELRQAYHLRHRVFAERLKWVPERTDRLEEDVYDAWSTSIGVFSPEARLLGMVRMTHAPVPFMIESEFSACLVGEHRVRKTPDTAEITRLAVDPSITDRGLSGRLMKTIFKGMYQWCLAHDVRYTYMVVEHKLLRVVQRIGWPCRPIGEPVAIPPAEVFSIGGLLDLDEFRAQASILRPAMLEWLTQTAHAPSSASYGPATSEEGIASATVPLGRPADVERSEQLTGIA</sequence>
<accession>A0A0S4KSP3</accession>
<keyword evidence="3" id="KW-0949">S-adenosyl-L-methionine</keyword>
<dbReference type="OrthoDB" id="187732at2"/>
<dbReference type="PANTHER" id="PTHR39322">
    <property type="entry name" value="ACYL-HOMOSERINE-LACTONE SYNTHASE"/>
    <property type="match status" value="1"/>
</dbReference>
<dbReference type="Pfam" id="PF00765">
    <property type="entry name" value="Autoind_synth"/>
    <property type="match status" value="1"/>
</dbReference>
<evidence type="ECO:0000256" key="3">
    <source>
        <dbReference type="ARBA" id="ARBA00022691"/>
    </source>
</evidence>
<dbReference type="GO" id="GO:0009372">
    <property type="term" value="P:quorum sensing"/>
    <property type="evidence" value="ECO:0007669"/>
    <property type="project" value="UniProtKB-KW"/>
</dbReference>
<reference evidence="6" key="1">
    <citation type="submission" date="2015-09" db="EMBL/GenBank/DDBJ databases">
        <authorList>
            <person name="Daims H."/>
        </authorList>
    </citation>
    <scope>NUCLEOTIDE SEQUENCE [LARGE SCALE GENOMIC DNA]</scope>
</reference>
<proteinExistence type="predicted"/>
<evidence type="ECO:0000256" key="4">
    <source>
        <dbReference type="ARBA" id="ARBA00022929"/>
    </source>
</evidence>
<dbReference type="PANTHER" id="PTHR39322:SF1">
    <property type="entry name" value="ISOVALERYL-HOMOSERINE LACTONE SYNTHASE"/>
    <property type="match status" value="1"/>
</dbReference>
<dbReference type="GO" id="GO:0007165">
    <property type="term" value="P:signal transduction"/>
    <property type="evidence" value="ECO:0007669"/>
    <property type="project" value="TreeGrafter"/>
</dbReference>
<keyword evidence="4" id="KW-0071">Autoinducer synthesis</keyword>
<dbReference type="PRINTS" id="PR01549">
    <property type="entry name" value="AUTOINDCRSYN"/>
</dbReference>
<organism evidence="5 6">
    <name type="scientific">Candidatus Nitrospira inopinata</name>
    <dbReference type="NCBI Taxonomy" id="1715989"/>
    <lineage>
        <taxon>Bacteria</taxon>
        <taxon>Pseudomonadati</taxon>
        <taxon>Nitrospirota</taxon>
        <taxon>Nitrospiria</taxon>
        <taxon>Nitrospirales</taxon>
        <taxon>Nitrospiraceae</taxon>
        <taxon>Nitrospira</taxon>
    </lineage>
</organism>
<keyword evidence="2" id="KW-0808">Transferase</keyword>
<dbReference type="EMBL" id="LN885086">
    <property type="protein sequence ID" value="CUQ66333.1"/>
    <property type="molecule type" value="Genomic_DNA"/>
</dbReference>
<evidence type="ECO:0000256" key="1">
    <source>
        <dbReference type="ARBA" id="ARBA00022654"/>
    </source>
</evidence>
<dbReference type="InterPro" id="IPR016181">
    <property type="entry name" value="Acyl_CoA_acyltransferase"/>
</dbReference>
<dbReference type="Proteomes" id="UP000066284">
    <property type="component" value="Chromosome 1"/>
</dbReference>
<keyword evidence="1" id="KW-0673">Quorum sensing</keyword>
<keyword evidence="6" id="KW-1185">Reference proteome</keyword>
<dbReference type="PROSITE" id="PS51187">
    <property type="entry name" value="AUTOINDUCER_SYNTH_2"/>
    <property type="match status" value="1"/>
</dbReference>